<feature type="region of interest" description="Disordered" evidence="1">
    <location>
        <begin position="183"/>
        <end position="205"/>
    </location>
</feature>
<evidence type="ECO:0000313" key="3">
    <source>
        <dbReference type="Proteomes" id="UP001066276"/>
    </source>
</evidence>
<dbReference type="EMBL" id="JANPWB010000009">
    <property type="protein sequence ID" value="KAJ1155365.1"/>
    <property type="molecule type" value="Genomic_DNA"/>
</dbReference>
<protein>
    <submittedName>
        <fullName evidence="2">Uncharacterized protein</fullName>
    </submittedName>
</protein>
<sequence>MTKKSSVAAHQPEIAVQRGRDLTRCAVPSGGGRGRCLADGRDAPSVSGAGPEAGPVRAAARRPRVAGAGGRAGPPAPKTVKGRTAEPGPLCGSGGRNLHLWKAAVSAGPLCYRAKGRRRGAYDCARPGPSTRREPGGHHWSGPVRPGGAGRKEWGCFAASRCNGLVVHQALCDGGMRGGRRDWSARGAVRGPGGPGETSGGPGELRRGEWLLRSRLAAVYGSPGALEATLRLAQGVRQDGSARSEGTGILRSVLTCRDRSRGLVGTKSVVMASTKPKRDQSPSDFDGVRSGLWLIDAGETRIKLWLYSLLYRDYFLGLFDR</sequence>
<comment type="caution">
    <text evidence="2">The sequence shown here is derived from an EMBL/GenBank/DDBJ whole genome shotgun (WGS) entry which is preliminary data.</text>
</comment>
<name>A0AAV7RV33_PLEWA</name>
<feature type="region of interest" description="Disordered" evidence="1">
    <location>
        <begin position="29"/>
        <end position="89"/>
    </location>
</feature>
<feature type="region of interest" description="Disordered" evidence="1">
    <location>
        <begin position="1"/>
        <end position="20"/>
    </location>
</feature>
<feature type="compositionally biased region" description="Low complexity" evidence="1">
    <location>
        <begin position="48"/>
        <end position="58"/>
    </location>
</feature>
<proteinExistence type="predicted"/>
<dbReference type="Proteomes" id="UP001066276">
    <property type="component" value="Chromosome 5"/>
</dbReference>
<evidence type="ECO:0000256" key="1">
    <source>
        <dbReference type="SAM" id="MobiDB-lite"/>
    </source>
</evidence>
<evidence type="ECO:0000313" key="2">
    <source>
        <dbReference type="EMBL" id="KAJ1155365.1"/>
    </source>
</evidence>
<dbReference type="AlphaFoldDB" id="A0AAV7RV33"/>
<reference evidence="2" key="1">
    <citation type="journal article" date="2022" name="bioRxiv">
        <title>Sequencing and chromosome-scale assembly of the giantPleurodeles waltlgenome.</title>
        <authorList>
            <person name="Brown T."/>
            <person name="Elewa A."/>
            <person name="Iarovenko S."/>
            <person name="Subramanian E."/>
            <person name="Araus A.J."/>
            <person name="Petzold A."/>
            <person name="Susuki M."/>
            <person name="Suzuki K.-i.T."/>
            <person name="Hayashi T."/>
            <person name="Toyoda A."/>
            <person name="Oliveira C."/>
            <person name="Osipova E."/>
            <person name="Leigh N.D."/>
            <person name="Simon A."/>
            <person name="Yun M.H."/>
        </authorList>
    </citation>
    <scope>NUCLEOTIDE SEQUENCE</scope>
    <source>
        <strain evidence="2">20211129_DDA</strain>
        <tissue evidence="2">Liver</tissue>
    </source>
</reference>
<accession>A0AAV7RV33</accession>
<feature type="compositionally biased region" description="Gly residues" evidence="1">
    <location>
        <begin position="190"/>
        <end position="203"/>
    </location>
</feature>
<keyword evidence="3" id="KW-1185">Reference proteome</keyword>
<feature type="region of interest" description="Disordered" evidence="1">
    <location>
        <begin position="123"/>
        <end position="146"/>
    </location>
</feature>
<gene>
    <name evidence="2" type="ORF">NDU88_008095</name>
</gene>
<organism evidence="2 3">
    <name type="scientific">Pleurodeles waltl</name>
    <name type="common">Iberian ribbed newt</name>
    <dbReference type="NCBI Taxonomy" id="8319"/>
    <lineage>
        <taxon>Eukaryota</taxon>
        <taxon>Metazoa</taxon>
        <taxon>Chordata</taxon>
        <taxon>Craniata</taxon>
        <taxon>Vertebrata</taxon>
        <taxon>Euteleostomi</taxon>
        <taxon>Amphibia</taxon>
        <taxon>Batrachia</taxon>
        <taxon>Caudata</taxon>
        <taxon>Salamandroidea</taxon>
        <taxon>Salamandridae</taxon>
        <taxon>Pleurodelinae</taxon>
        <taxon>Pleurodeles</taxon>
    </lineage>
</organism>